<sequence>MSFKSVNYNLPKDNSLRPVNLNLPKTDYSKPSFTYGVSGVGGNNFTSIGGGIEKTWDVSPKVTLGASASHSSTFVSGHHFTNNNIGASFSFNFLGGN</sequence>
<protein>
    <submittedName>
        <fullName evidence="1">Uncharacterized protein</fullName>
    </submittedName>
</protein>
<name>H2EFH7_9VIRU</name>
<evidence type="ECO:0000313" key="1">
    <source>
        <dbReference type="EMBL" id="AEX63242.1"/>
    </source>
</evidence>
<accession>H2EFH7</accession>
<organism evidence="1">
    <name type="scientific">Moumouvirus sp. 'Monve'</name>
    <dbReference type="NCBI Taxonomy" id="1128131"/>
    <lineage>
        <taxon>Viruses</taxon>
        <taxon>Varidnaviria</taxon>
        <taxon>Bamfordvirae</taxon>
        <taxon>Nucleocytoviricota</taxon>
        <taxon>Megaviricetes</taxon>
        <taxon>Imitervirales</taxon>
        <taxon>Mimiviridae</taxon>
        <taxon>Megamimivirinae</taxon>
        <taxon>Moumouvirus</taxon>
    </lineage>
</organism>
<proteinExistence type="predicted"/>
<dbReference type="EMBL" id="JN885999">
    <property type="protein sequence ID" value="AEX63242.1"/>
    <property type="molecule type" value="Genomic_DNA"/>
</dbReference>
<reference evidence="1" key="1">
    <citation type="submission" date="2011-10" db="EMBL/GenBank/DDBJ databases">
        <title>Provirophages and transpovirons: unique mobilome of giant viruses.</title>
        <authorList>
            <person name="Desnues C."/>
            <person name="LaScola B."/>
            <person name="Yutin N."/>
            <person name="Fournous G."/>
            <person name="Koonin E."/>
            <person name="Raoult D."/>
        </authorList>
    </citation>
    <scope>NUCLEOTIDE SEQUENCE</scope>
    <source>
        <strain evidence="1">Mv13-mv</strain>
    </source>
</reference>
<gene>
    <name evidence="1" type="ORF">mv_R1040</name>
</gene>